<keyword evidence="3" id="KW-1185">Reference proteome</keyword>
<comment type="caution">
    <text evidence="2">The sequence shown here is derived from an EMBL/GenBank/DDBJ whole genome shotgun (WGS) entry which is preliminary data.</text>
</comment>
<evidence type="ECO:0000259" key="1">
    <source>
        <dbReference type="Pfam" id="PF00668"/>
    </source>
</evidence>
<feature type="domain" description="Condensation" evidence="1">
    <location>
        <begin position="73"/>
        <end position="352"/>
    </location>
</feature>
<proteinExistence type="predicted"/>
<dbReference type="InterPro" id="IPR001242">
    <property type="entry name" value="Condensation_dom"/>
</dbReference>
<organism evidence="2 3">
    <name type="scientific">Nocardia rhizosphaerae</name>
    <dbReference type="NCBI Taxonomy" id="1691571"/>
    <lineage>
        <taxon>Bacteria</taxon>
        <taxon>Bacillati</taxon>
        <taxon>Actinomycetota</taxon>
        <taxon>Actinomycetes</taxon>
        <taxon>Mycobacteriales</taxon>
        <taxon>Nocardiaceae</taxon>
        <taxon>Nocardia</taxon>
    </lineage>
</organism>
<dbReference type="RefSeq" id="WP_378553357.1">
    <property type="nucleotide sequence ID" value="NZ_JBHSBA010000015.1"/>
</dbReference>
<evidence type="ECO:0000313" key="3">
    <source>
        <dbReference type="Proteomes" id="UP001595767"/>
    </source>
</evidence>
<dbReference type="InterPro" id="IPR023213">
    <property type="entry name" value="CAT-like_dom_sf"/>
</dbReference>
<dbReference type="Gene3D" id="3.30.559.30">
    <property type="entry name" value="Nonribosomal peptide synthetase, condensation domain"/>
    <property type="match status" value="1"/>
</dbReference>
<protein>
    <submittedName>
        <fullName evidence="2">Condensation domain-containing protein</fullName>
    </submittedName>
</protein>
<sequence length="477" mass="52519">MVDFGLIDEWEPAPGRLVTWFATPESSRRAATAPVHPAPPSLQQEQYLRLADRHSAADFRFSGLCLVTARLPTGQLDRAAMTRVIHKFLMRHNTFRTWFDIDAGGTVRRHLVPEADIDFQPVDYGRIDNPEAIRTHVEKTTPGPFDWDCFTFGAIEHGDSTTVYLAVDHLHTDGLGQYLSAVDFAHLYAAEMWGELEPPAPAASYLDYCVAERALSDQLTLASPGVRKWLELVRGNDNRLPSFPLDLGTGTDGYHRSAHRTLQLLDPDQGERFEQVCRATGADFAGGVFAAAALTERELTGTDYYFGMTPLSTRTSAAENNSVGWYVTLVPVAFPLGPRTPATRVIKLAQHAYDNGLLLAPTSFHRVLDLLPADSEIKVEPGWVTPMISFIDARDFAGHELFDEVSAGVFANRAASEEALIWINRLPSGTTLSVIYPDTTVAHESVDRYLSAMRSAFLAITAESISPGGVARAHRVP</sequence>
<gene>
    <name evidence="2" type="ORF">ACFOW8_22575</name>
</gene>
<reference evidence="3" key="1">
    <citation type="journal article" date="2019" name="Int. J. Syst. Evol. Microbiol.">
        <title>The Global Catalogue of Microorganisms (GCM) 10K type strain sequencing project: providing services to taxonomists for standard genome sequencing and annotation.</title>
        <authorList>
            <consortium name="The Broad Institute Genomics Platform"/>
            <consortium name="The Broad Institute Genome Sequencing Center for Infectious Disease"/>
            <person name="Wu L."/>
            <person name="Ma J."/>
        </authorList>
    </citation>
    <scope>NUCLEOTIDE SEQUENCE [LARGE SCALE GENOMIC DNA]</scope>
    <source>
        <strain evidence="3">CGMCC 4.7204</strain>
    </source>
</reference>
<dbReference type="EMBL" id="JBHSBA010000015">
    <property type="protein sequence ID" value="MFC4127715.1"/>
    <property type="molecule type" value="Genomic_DNA"/>
</dbReference>
<dbReference type="Pfam" id="PF00668">
    <property type="entry name" value="Condensation"/>
    <property type="match status" value="1"/>
</dbReference>
<evidence type="ECO:0000313" key="2">
    <source>
        <dbReference type="EMBL" id="MFC4127715.1"/>
    </source>
</evidence>
<dbReference type="Proteomes" id="UP001595767">
    <property type="component" value="Unassembled WGS sequence"/>
</dbReference>
<dbReference type="SUPFAM" id="SSF52777">
    <property type="entry name" value="CoA-dependent acyltransferases"/>
    <property type="match status" value="2"/>
</dbReference>
<dbReference type="Gene3D" id="3.30.559.10">
    <property type="entry name" value="Chloramphenicol acetyltransferase-like domain"/>
    <property type="match status" value="1"/>
</dbReference>
<accession>A0ABV8LBU6</accession>
<name>A0ABV8LBU6_9NOCA</name>